<keyword evidence="2" id="KW-0808">Transferase</keyword>
<dbReference type="SMART" id="SM00757">
    <property type="entry name" value="CRA"/>
    <property type="match status" value="1"/>
</dbReference>
<feature type="domain" description="CTLH" evidence="1">
    <location>
        <begin position="9"/>
        <end position="66"/>
    </location>
</feature>
<evidence type="ECO:0000259" key="1">
    <source>
        <dbReference type="PROSITE" id="PS50897"/>
    </source>
</evidence>
<dbReference type="SMART" id="SM00668">
    <property type="entry name" value="CTLH"/>
    <property type="match status" value="1"/>
</dbReference>
<reference evidence="2" key="1">
    <citation type="submission" date="2022-08" db="EMBL/GenBank/DDBJ databases">
        <title>Novel sulfate-reducing endosymbionts in the free-living metamonad Anaeramoeba.</title>
        <authorList>
            <person name="Jerlstrom-Hultqvist J."/>
            <person name="Cepicka I."/>
            <person name="Gallot-Lavallee L."/>
            <person name="Salas-Leiva D."/>
            <person name="Curtis B.A."/>
            <person name="Zahonova K."/>
            <person name="Pipaliya S."/>
            <person name="Dacks J."/>
            <person name="Roger A.J."/>
        </authorList>
    </citation>
    <scope>NUCLEOTIDE SEQUENCE</scope>
    <source>
        <strain evidence="2">Schooner1</strain>
    </source>
</reference>
<dbReference type="EMBL" id="JAOAOG010000109">
    <property type="protein sequence ID" value="KAJ6248631.1"/>
    <property type="molecule type" value="Genomic_DNA"/>
</dbReference>
<dbReference type="Proteomes" id="UP001150062">
    <property type="component" value="Unassembled WGS sequence"/>
</dbReference>
<dbReference type="InterPro" id="IPR013144">
    <property type="entry name" value="CRA_dom"/>
</dbReference>
<dbReference type="PROSITE" id="PS50897">
    <property type="entry name" value="CTLH"/>
    <property type="match status" value="1"/>
</dbReference>
<name>A0ABQ8YVF1_9EUKA</name>
<organism evidence="2 3">
    <name type="scientific">Anaeramoeba flamelloides</name>
    <dbReference type="NCBI Taxonomy" id="1746091"/>
    <lineage>
        <taxon>Eukaryota</taxon>
        <taxon>Metamonada</taxon>
        <taxon>Anaeramoebidae</taxon>
        <taxon>Anaeramoeba</taxon>
    </lineage>
</organism>
<dbReference type="Pfam" id="PF10607">
    <property type="entry name" value="CTLH"/>
    <property type="match status" value="1"/>
</dbReference>
<dbReference type="InterPro" id="IPR045098">
    <property type="entry name" value="Fyv10_fam"/>
</dbReference>
<accession>A0ABQ8YVF1</accession>
<dbReference type="GO" id="GO:0016740">
    <property type="term" value="F:transferase activity"/>
    <property type="evidence" value="ECO:0007669"/>
    <property type="project" value="UniProtKB-KW"/>
</dbReference>
<dbReference type="InterPro" id="IPR024964">
    <property type="entry name" value="CTLH/CRA"/>
</dbReference>
<dbReference type="InterPro" id="IPR006595">
    <property type="entry name" value="CTLH_C"/>
</dbReference>
<evidence type="ECO:0000313" key="2">
    <source>
        <dbReference type="EMBL" id="KAJ6248631.1"/>
    </source>
</evidence>
<sequence>MELNRKLTEYMFRKKVSVLLSKHDLSIPLKWCLINRSKLKKIDSRFEFELKKQQFIEIMRKGNRKQAINYTRKNFPQWVGKCFPEIKRVMGLLAIPTPDEQSPLTIEEKEAFEMLPRRYQLLYGEQSWKMLNEAFNREHVILFCLSKSPSIEVEFKSGICALKIASCQSNHKLN</sequence>
<dbReference type="PANTHER" id="PTHR12170:SF2">
    <property type="entry name" value="E3 UBIQUITIN-PROTEIN TRANSFERASE MAEA"/>
    <property type="match status" value="1"/>
</dbReference>
<comment type="caution">
    <text evidence="2">The sequence shown here is derived from an EMBL/GenBank/DDBJ whole genome shotgun (WGS) entry which is preliminary data.</text>
</comment>
<evidence type="ECO:0000313" key="3">
    <source>
        <dbReference type="Proteomes" id="UP001150062"/>
    </source>
</evidence>
<protein>
    <submittedName>
        <fullName evidence="2">E3 ubiquitin-protein transferase maea</fullName>
    </submittedName>
</protein>
<keyword evidence="3" id="KW-1185">Reference proteome</keyword>
<proteinExistence type="predicted"/>
<dbReference type="PANTHER" id="PTHR12170">
    <property type="entry name" value="MACROPHAGE ERYTHROBLAST ATTACHER-RELATED"/>
    <property type="match status" value="1"/>
</dbReference>
<gene>
    <name evidence="2" type="ORF">M0813_17364</name>
</gene>